<keyword evidence="3" id="KW-1185">Reference proteome</keyword>
<sequence length="193" mass="21157">MMIRKTLVAMATLALTVTGLVVASPVPAAAGAGAAVACQPTSWRFVNRWNQDPNGYGCATSAEYQTYNNGWGQNFANGQIRTSPMQGTNMVVSIMRYTYWDGSSTQFGVYFGWGLSDPYHYDMWLIRTSLNGVYTGQRECAPGPFLLCTRTSGGQTWAPAALGWHQIMVEGCDQGAWGRTCNQQWTVAVDVWV</sequence>
<feature type="chain" id="PRO_5046119802" description="Secreted protein" evidence="1">
    <location>
        <begin position="24"/>
        <end position="193"/>
    </location>
</feature>
<feature type="signal peptide" evidence="1">
    <location>
        <begin position="1"/>
        <end position="23"/>
    </location>
</feature>
<evidence type="ECO:0000313" key="3">
    <source>
        <dbReference type="Proteomes" id="UP001339911"/>
    </source>
</evidence>
<name>A0ABU7SKE7_9ACTN</name>
<dbReference type="RefSeq" id="WP_331210669.1">
    <property type="nucleotide sequence ID" value="NZ_JAZGQL010000026.1"/>
</dbReference>
<proteinExistence type="predicted"/>
<accession>A0ABU7SKE7</accession>
<keyword evidence="1" id="KW-0732">Signal</keyword>
<organism evidence="2 3">
    <name type="scientific">Plantactinospora veratri</name>
    <dbReference type="NCBI Taxonomy" id="1436122"/>
    <lineage>
        <taxon>Bacteria</taxon>
        <taxon>Bacillati</taxon>
        <taxon>Actinomycetota</taxon>
        <taxon>Actinomycetes</taxon>
        <taxon>Micromonosporales</taxon>
        <taxon>Micromonosporaceae</taxon>
        <taxon>Plantactinospora</taxon>
    </lineage>
</organism>
<dbReference type="EMBL" id="JAZGQL010000026">
    <property type="protein sequence ID" value="MEE6310448.1"/>
    <property type="molecule type" value="Genomic_DNA"/>
</dbReference>
<evidence type="ECO:0000313" key="2">
    <source>
        <dbReference type="EMBL" id="MEE6310448.1"/>
    </source>
</evidence>
<gene>
    <name evidence="2" type="ORF">V1634_26770</name>
</gene>
<evidence type="ECO:0008006" key="4">
    <source>
        <dbReference type="Google" id="ProtNLM"/>
    </source>
</evidence>
<dbReference type="Proteomes" id="UP001339911">
    <property type="component" value="Unassembled WGS sequence"/>
</dbReference>
<evidence type="ECO:0000256" key="1">
    <source>
        <dbReference type="SAM" id="SignalP"/>
    </source>
</evidence>
<protein>
    <recommendedName>
        <fullName evidence="4">Secreted protein</fullName>
    </recommendedName>
</protein>
<reference evidence="2 3" key="1">
    <citation type="submission" date="2024-01" db="EMBL/GenBank/DDBJ databases">
        <title>Genome insights into Plantactinospora veratri sp. nov.</title>
        <authorList>
            <person name="Wang L."/>
        </authorList>
    </citation>
    <scope>NUCLEOTIDE SEQUENCE [LARGE SCALE GENOMIC DNA]</scope>
    <source>
        <strain evidence="2 3">NEAU-FHS4</strain>
    </source>
</reference>
<comment type="caution">
    <text evidence="2">The sequence shown here is derived from an EMBL/GenBank/DDBJ whole genome shotgun (WGS) entry which is preliminary data.</text>
</comment>